<name>A0AAP0KNR5_9MAGN</name>
<dbReference type="Proteomes" id="UP001417504">
    <property type="component" value="Unassembled WGS sequence"/>
</dbReference>
<protein>
    <submittedName>
        <fullName evidence="1">Uncharacterized protein</fullName>
    </submittedName>
</protein>
<reference evidence="1 2" key="1">
    <citation type="submission" date="2024-01" db="EMBL/GenBank/DDBJ databases">
        <title>Genome assemblies of Stephania.</title>
        <authorList>
            <person name="Yang L."/>
        </authorList>
    </citation>
    <scope>NUCLEOTIDE SEQUENCE [LARGE SCALE GENOMIC DNA]</scope>
    <source>
        <strain evidence="1">QJT</strain>
        <tissue evidence="1">Leaf</tissue>
    </source>
</reference>
<keyword evidence="2" id="KW-1185">Reference proteome</keyword>
<dbReference type="AlphaFoldDB" id="A0AAP0KNR5"/>
<proteinExistence type="predicted"/>
<evidence type="ECO:0000313" key="1">
    <source>
        <dbReference type="EMBL" id="KAK9155133.1"/>
    </source>
</evidence>
<comment type="caution">
    <text evidence="1">The sequence shown here is derived from an EMBL/GenBank/DDBJ whole genome shotgun (WGS) entry which is preliminary data.</text>
</comment>
<gene>
    <name evidence="1" type="ORF">Sjap_002613</name>
</gene>
<evidence type="ECO:0000313" key="2">
    <source>
        <dbReference type="Proteomes" id="UP001417504"/>
    </source>
</evidence>
<accession>A0AAP0KNR5</accession>
<organism evidence="1 2">
    <name type="scientific">Stephania japonica</name>
    <dbReference type="NCBI Taxonomy" id="461633"/>
    <lineage>
        <taxon>Eukaryota</taxon>
        <taxon>Viridiplantae</taxon>
        <taxon>Streptophyta</taxon>
        <taxon>Embryophyta</taxon>
        <taxon>Tracheophyta</taxon>
        <taxon>Spermatophyta</taxon>
        <taxon>Magnoliopsida</taxon>
        <taxon>Ranunculales</taxon>
        <taxon>Menispermaceae</taxon>
        <taxon>Menispermoideae</taxon>
        <taxon>Cissampelideae</taxon>
        <taxon>Stephania</taxon>
    </lineage>
</organism>
<dbReference type="EMBL" id="JBBNAE010000001">
    <property type="protein sequence ID" value="KAK9155133.1"/>
    <property type="molecule type" value="Genomic_DNA"/>
</dbReference>
<sequence>MIDPSKQNTWKLHQAVFFHLDWTATPPSQACVICRLSHYGSEVSISISKGFKRTNLHRERERDRETEKQSISSPKIILPLLFLITGIEGIYDCK</sequence>